<organism evidence="1 2">
    <name type="scientific">Trichomalopsis sarcophagae</name>
    <dbReference type="NCBI Taxonomy" id="543379"/>
    <lineage>
        <taxon>Eukaryota</taxon>
        <taxon>Metazoa</taxon>
        <taxon>Ecdysozoa</taxon>
        <taxon>Arthropoda</taxon>
        <taxon>Hexapoda</taxon>
        <taxon>Insecta</taxon>
        <taxon>Pterygota</taxon>
        <taxon>Neoptera</taxon>
        <taxon>Endopterygota</taxon>
        <taxon>Hymenoptera</taxon>
        <taxon>Apocrita</taxon>
        <taxon>Proctotrupomorpha</taxon>
        <taxon>Chalcidoidea</taxon>
        <taxon>Pteromalidae</taxon>
        <taxon>Pteromalinae</taxon>
        <taxon>Trichomalopsis</taxon>
    </lineage>
</organism>
<gene>
    <name evidence="1" type="ORF">TSAR_009383</name>
</gene>
<sequence length="159" mass="18657">MTLIDPYDTTPQFLKNEVIRVVKHLNRYIEICENKEINNIFTNLKNVLQLQWFVSDRPHQSPSDGYNCVVYVIYYMDGIGKEKGISPHFNPDGDREHLSDMLIKKSENMTDICLYCFRSWGNITKNCKTCNRLFHLNCLRDYKFNEGNLCELCSAFINA</sequence>
<dbReference type="AlphaFoldDB" id="A0A232F9S3"/>
<proteinExistence type="predicted"/>
<dbReference type="SUPFAM" id="SSF57903">
    <property type="entry name" value="FYVE/PHD zinc finger"/>
    <property type="match status" value="1"/>
</dbReference>
<comment type="caution">
    <text evidence="1">The sequence shown here is derived from an EMBL/GenBank/DDBJ whole genome shotgun (WGS) entry which is preliminary data.</text>
</comment>
<evidence type="ECO:0000313" key="2">
    <source>
        <dbReference type="Proteomes" id="UP000215335"/>
    </source>
</evidence>
<name>A0A232F9S3_9HYME</name>
<reference evidence="1 2" key="1">
    <citation type="journal article" date="2017" name="Curr. Biol.">
        <title>The Evolution of Venom by Co-option of Single-Copy Genes.</title>
        <authorList>
            <person name="Martinson E.O."/>
            <person name="Mrinalini"/>
            <person name="Kelkar Y.D."/>
            <person name="Chang C.H."/>
            <person name="Werren J.H."/>
        </authorList>
    </citation>
    <scope>NUCLEOTIDE SEQUENCE [LARGE SCALE GENOMIC DNA]</scope>
    <source>
        <strain evidence="1 2">Alberta</strain>
        <tissue evidence="1">Whole body</tissue>
    </source>
</reference>
<keyword evidence="2" id="KW-1185">Reference proteome</keyword>
<dbReference type="InterPro" id="IPR011011">
    <property type="entry name" value="Znf_FYVE_PHD"/>
</dbReference>
<evidence type="ECO:0000313" key="1">
    <source>
        <dbReference type="EMBL" id="OXU27188.1"/>
    </source>
</evidence>
<protein>
    <submittedName>
        <fullName evidence="1">Uncharacterized protein</fullName>
    </submittedName>
</protein>
<accession>A0A232F9S3</accession>
<dbReference type="Proteomes" id="UP000215335">
    <property type="component" value="Unassembled WGS sequence"/>
</dbReference>
<dbReference type="EMBL" id="NNAY01000649">
    <property type="protein sequence ID" value="OXU27188.1"/>
    <property type="molecule type" value="Genomic_DNA"/>
</dbReference>